<evidence type="ECO:0000313" key="3">
    <source>
        <dbReference type="Proteomes" id="UP000595917"/>
    </source>
</evidence>
<feature type="compositionally biased region" description="Low complexity" evidence="1">
    <location>
        <begin position="135"/>
        <end position="147"/>
    </location>
</feature>
<name>A0A7T7XQK8_9SPIR</name>
<dbReference type="Gene3D" id="1.25.40.10">
    <property type="entry name" value="Tetratricopeptide repeat domain"/>
    <property type="match status" value="1"/>
</dbReference>
<dbReference type="PROSITE" id="PS51257">
    <property type="entry name" value="PROKAR_LIPOPROTEIN"/>
    <property type="match status" value="1"/>
</dbReference>
<gene>
    <name evidence="2" type="ORF">JFL75_07045</name>
</gene>
<feature type="region of interest" description="Disordered" evidence="1">
    <location>
        <begin position="23"/>
        <end position="198"/>
    </location>
</feature>
<feature type="region of interest" description="Disordered" evidence="1">
    <location>
        <begin position="317"/>
        <end position="403"/>
    </location>
</feature>
<dbReference type="RefSeq" id="WP_215627971.1">
    <property type="nucleotide sequence ID" value="NZ_CP067089.2"/>
</dbReference>
<reference evidence="2" key="1">
    <citation type="submission" date="2021-01" db="EMBL/GenBank/DDBJ databases">
        <title>Description of Breznakiella homolactica.</title>
        <authorList>
            <person name="Song Y."/>
            <person name="Brune A."/>
        </authorList>
    </citation>
    <scope>NUCLEOTIDE SEQUENCE</scope>
    <source>
        <strain evidence="2">RmG30</strain>
    </source>
</reference>
<dbReference type="EMBL" id="CP067089">
    <property type="protein sequence ID" value="QQO10666.1"/>
    <property type="molecule type" value="Genomic_DNA"/>
</dbReference>
<keyword evidence="3" id="KW-1185">Reference proteome</keyword>
<dbReference type="KEGG" id="bhc:JFL75_07045"/>
<protein>
    <recommendedName>
        <fullName evidence="4">Outer membrane lipoprotein BamD-like domain-containing protein</fullName>
    </recommendedName>
</protein>
<feature type="compositionally biased region" description="Low complexity" evidence="1">
    <location>
        <begin position="376"/>
        <end position="387"/>
    </location>
</feature>
<dbReference type="AlphaFoldDB" id="A0A7T7XQK8"/>
<feature type="compositionally biased region" description="Pro residues" evidence="1">
    <location>
        <begin position="178"/>
        <end position="197"/>
    </location>
</feature>
<evidence type="ECO:0000313" key="2">
    <source>
        <dbReference type="EMBL" id="QQO10666.1"/>
    </source>
</evidence>
<sequence length="496" mass="53680">MIKRVFPALLCAASVLLFSCKSSPEVQPDETAGAGNEAVMDLPEPGADYPEEPAEEFRDDDEPSVVFPPEEPILIPYQGELLEPSYSFAEVNPEEPPPAEAPDEPFPVQEPVPDGDALSVLSPEDKPPAGPGQLPDGSGESGDSSPGGTSGGGPGQDPSPPWFIRPAEPDDGISPVREPLPVPVNPIPETPASPPPVIDDGQIEYSRTVRATVGQLIEIPFRGTGWVYLGELSSRRGIAYDSRRLDQEGQSFIFRAEAPGTYSLKFYKQDFIRDYILNDHVKVIIGEAPEISGAGWFNAPVDRGRVVAEPRWPLSAADEERYRNSPAEETPDTSGAAGTAADTVPVLPEQASSPASPESAAASGAQPAERYDDGIVPVTPVSPAAAPETSQPDGGIAIPADSPPDFYITKAQEEFDAGRVGSALYILDQFRERFPSGSDEAWWLYGQLLEANGPNRDIRAAVGYYRRLIQEYPQSPRYDDARRRIAYLERYYFTIQ</sequence>
<proteinExistence type="predicted"/>
<feature type="compositionally biased region" description="Low complexity" evidence="1">
    <location>
        <begin position="332"/>
        <end position="368"/>
    </location>
</feature>
<dbReference type="InterPro" id="IPR011990">
    <property type="entry name" value="TPR-like_helical_dom_sf"/>
</dbReference>
<feature type="compositionally biased region" description="Pro residues" evidence="1">
    <location>
        <begin position="94"/>
        <end position="110"/>
    </location>
</feature>
<dbReference type="Proteomes" id="UP000595917">
    <property type="component" value="Chromosome"/>
</dbReference>
<organism evidence="2 3">
    <name type="scientific">Breznakiella homolactica</name>
    <dbReference type="NCBI Taxonomy" id="2798577"/>
    <lineage>
        <taxon>Bacteria</taxon>
        <taxon>Pseudomonadati</taxon>
        <taxon>Spirochaetota</taxon>
        <taxon>Spirochaetia</taxon>
        <taxon>Spirochaetales</taxon>
        <taxon>Breznakiellaceae</taxon>
        <taxon>Breznakiella</taxon>
    </lineage>
</organism>
<evidence type="ECO:0000256" key="1">
    <source>
        <dbReference type="SAM" id="MobiDB-lite"/>
    </source>
</evidence>
<accession>A0A7T7XQK8</accession>
<feature type="compositionally biased region" description="Acidic residues" evidence="1">
    <location>
        <begin position="49"/>
        <end position="63"/>
    </location>
</feature>
<evidence type="ECO:0008006" key="4">
    <source>
        <dbReference type="Google" id="ProtNLM"/>
    </source>
</evidence>